<proteinExistence type="inferred from homology"/>
<dbReference type="Pfam" id="PF22725">
    <property type="entry name" value="GFO_IDH_MocA_C3"/>
    <property type="match status" value="1"/>
</dbReference>
<comment type="similarity">
    <text evidence="1">Belongs to the Gfo/Idh/MocA family.</text>
</comment>
<dbReference type="Proteomes" id="UP000192813">
    <property type="component" value="Unassembled WGS sequence"/>
</dbReference>
<dbReference type="PANTHER" id="PTHR22604">
    <property type="entry name" value="OXIDOREDUCTASES"/>
    <property type="match status" value="1"/>
</dbReference>
<dbReference type="Gene3D" id="3.30.360.10">
    <property type="entry name" value="Dihydrodipicolinate Reductase, domain 2"/>
    <property type="match status" value="1"/>
</dbReference>
<dbReference type="Pfam" id="PF01408">
    <property type="entry name" value="GFO_IDH_MocA"/>
    <property type="match status" value="1"/>
</dbReference>
<dbReference type="PANTHER" id="PTHR22604:SF105">
    <property type="entry name" value="TRANS-1,2-DIHYDROBENZENE-1,2-DIOL DEHYDROGENASE"/>
    <property type="match status" value="1"/>
</dbReference>
<evidence type="ECO:0000259" key="4">
    <source>
        <dbReference type="Pfam" id="PF22725"/>
    </source>
</evidence>
<feature type="domain" description="GFO/IDH/MocA-like oxidoreductase" evidence="4">
    <location>
        <begin position="129"/>
        <end position="243"/>
    </location>
</feature>
<evidence type="ECO:0000313" key="6">
    <source>
        <dbReference type="Proteomes" id="UP000192813"/>
    </source>
</evidence>
<keyword evidence="2" id="KW-0560">Oxidoreductase</keyword>
<dbReference type="InterPro" id="IPR036291">
    <property type="entry name" value="NAD(P)-bd_dom_sf"/>
</dbReference>
<evidence type="ECO:0000256" key="2">
    <source>
        <dbReference type="ARBA" id="ARBA00023002"/>
    </source>
</evidence>
<dbReference type="SUPFAM" id="SSF55347">
    <property type="entry name" value="Glyceraldehyde-3-phosphate dehydrogenase-like, C-terminal domain"/>
    <property type="match status" value="1"/>
</dbReference>
<comment type="caution">
    <text evidence="5">The sequence shown here is derived from an EMBL/GenBank/DDBJ whole genome shotgun (WGS) entry which is preliminary data.</text>
</comment>
<dbReference type="InterPro" id="IPR000683">
    <property type="entry name" value="Gfo/Idh/MocA-like_OxRdtase_N"/>
</dbReference>
<feature type="domain" description="Gfo/Idh/MocA-like oxidoreductase N-terminal" evidence="3">
    <location>
        <begin position="2"/>
        <end position="118"/>
    </location>
</feature>
<evidence type="ECO:0000313" key="5">
    <source>
        <dbReference type="EMBL" id="PNL92101.1"/>
    </source>
</evidence>
<dbReference type="RefSeq" id="WP_083069630.1">
    <property type="nucleotide sequence ID" value="NZ_NBTM02000001.1"/>
</dbReference>
<dbReference type="InterPro" id="IPR055170">
    <property type="entry name" value="GFO_IDH_MocA-like_dom"/>
</dbReference>
<sequence>MIKWGIIGAGNIANRFANSLEEVTDGELYAVANRTIEKAEAFKANHPCEEAYGSYQELLDDDQVDAVYIALPHKYHLEWVLKAIQAGKAILCEKPATMNQAEVSKIETALDAKPVFFMEAMKSRFTPAYQTVKELVAQGEIGEVHTVTTSLCRKFDESNASYHFEKGQGGCLLDMGVYNVALLEDFLPGEFVLKNLDYKLHESQVEVYVNAVFDVNGKEAVLESGFDRFTDAKAVISGSKGEIVLYVFHRPTKFDLIVADRVTNNEILNIVDDFYGEITHVHANLKAGRLESNRMPMADTKKFAAIIDQLKAEIF</sequence>
<reference evidence="6" key="1">
    <citation type="submission" date="2017-12" db="EMBL/GenBank/DDBJ databases">
        <title>FDA dAtabase for Regulatory Grade micrObial Sequences (FDA-ARGOS): Supporting development and validation of Infectious Disease Dx tests.</title>
        <authorList>
            <person name="Hoffmann M."/>
            <person name="Allard M."/>
            <person name="Evans P."/>
            <person name="Brown E."/>
            <person name="Tallon L."/>
            <person name="Sadzewicz L."/>
            <person name="Sengamalay N."/>
            <person name="Ott S."/>
            <person name="Godinez A."/>
            <person name="Nagaraj S."/>
            <person name="Vavikolanu K."/>
            <person name="Aluvathingal J."/>
            <person name="Nadendla S."/>
            <person name="Sichtig H."/>
        </authorList>
    </citation>
    <scope>NUCLEOTIDE SEQUENCE [LARGE SCALE GENOMIC DNA]</scope>
    <source>
        <strain evidence="6">FDAARGOS_249</strain>
    </source>
</reference>
<evidence type="ECO:0000259" key="3">
    <source>
        <dbReference type="Pfam" id="PF01408"/>
    </source>
</evidence>
<organism evidence="5 6">
    <name type="scientific">Aerococcus viridans</name>
    <dbReference type="NCBI Taxonomy" id="1377"/>
    <lineage>
        <taxon>Bacteria</taxon>
        <taxon>Bacillati</taxon>
        <taxon>Bacillota</taxon>
        <taxon>Bacilli</taxon>
        <taxon>Lactobacillales</taxon>
        <taxon>Aerococcaceae</taxon>
        <taxon>Aerococcus</taxon>
    </lineage>
</organism>
<name>A0A2J9PPW5_9LACT</name>
<gene>
    <name evidence="5" type="ORF">A6J77_007605</name>
</gene>
<dbReference type="SUPFAM" id="SSF51735">
    <property type="entry name" value="NAD(P)-binding Rossmann-fold domains"/>
    <property type="match status" value="1"/>
</dbReference>
<dbReference type="Gene3D" id="3.40.50.720">
    <property type="entry name" value="NAD(P)-binding Rossmann-like Domain"/>
    <property type="match status" value="1"/>
</dbReference>
<dbReference type="GO" id="GO:0016491">
    <property type="term" value="F:oxidoreductase activity"/>
    <property type="evidence" value="ECO:0007669"/>
    <property type="project" value="UniProtKB-KW"/>
</dbReference>
<dbReference type="InterPro" id="IPR050984">
    <property type="entry name" value="Gfo/Idh/MocA_domain"/>
</dbReference>
<dbReference type="EMBL" id="NBTM02000001">
    <property type="protein sequence ID" value="PNL92101.1"/>
    <property type="molecule type" value="Genomic_DNA"/>
</dbReference>
<accession>A0A2J9PPW5</accession>
<evidence type="ECO:0000256" key="1">
    <source>
        <dbReference type="ARBA" id="ARBA00010928"/>
    </source>
</evidence>
<dbReference type="AlphaFoldDB" id="A0A2J9PPW5"/>
<protein>
    <submittedName>
        <fullName evidence="5">Gfo/Idh/MocA family oxidoreductase</fullName>
    </submittedName>
</protein>
<dbReference type="GO" id="GO:0000166">
    <property type="term" value="F:nucleotide binding"/>
    <property type="evidence" value="ECO:0007669"/>
    <property type="project" value="InterPro"/>
</dbReference>